<dbReference type="InterPro" id="IPR027417">
    <property type="entry name" value="P-loop_NTPase"/>
</dbReference>
<evidence type="ECO:0000256" key="1">
    <source>
        <dbReference type="ARBA" id="ARBA00022741"/>
    </source>
</evidence>
<dbReference type="InterPro" id="IPR017871">
    <property type="entry name" value="ABC_transporter-like_CS"/>
</dbReference>
<feature type="domain" description="ABC transporter" evidence="3">
    <location>
        <begin position="6"/>
        <end position="246"/>
    </location>
</feature>
<dbReference type="EMBL" id="JBCITM010000004">
    <property type="protein sequence ID" value="MEN1759872.1"/>
    <property type="molecule type" value="Genomic_DNA"/>
</dbReference>
<evidence type="ECO:0000313" key="5">
    <source>
        <dbReference type="Proteomes" id="UP001407405"/>
    </source>
</evidence>
<dbReference type="CDD" id="cd03215">
    <property type="entry name" value="ABC_Carb_Monos_II"/>
    <property type="match status" value="1"/>
</dbReference>
<accession>A0ABU9VRW3</accession>
<evidence type="ECO:0000259" key="3">
    <source>
        <dbReference type="PROSITE" id="PS50893"/>
    </source>
</evidence>
<protein>
    <submittedName>
        <fullName evidence="4">ABC transporter ATP-binding protein</fullName>
    </submittedName>
</protein>
<dbReference type="CDD" id="cd03216">
    <property type="entry name" value="ABC_Carb_Monos_I"/>
    <property type="match status" value="1"/>
</dbReference>
<evidence type="ECO:0000256" key="2">
    <source>
        <dbReference type="ARBA" id="ARBA00022840"/>
    </source>
</evidence>
<dbReference type="Pfam" id="PF00005">
    <property type="entry name" value="ABC_tran"/>
    <property type="match status" value="2"/>
</dbReference>
<dbReference type="RefSeq" id="WP_343185202.1">
    <property type="nucleotide sequence ID" value="NZ_JBCITM010000004.1"/>
</dbReference>
<dbReference type="Gene3D" id="3.40.50.300">
    <property type="entry name" value="P-loop containing nucleotide triphosphate hydrolases"/>
    <property type="match status" value="2"/>
</dbReference>
<dbReference type="GO" id="GO:0005524">
    <property type="term" value="F:ATP binding"/>
    <property type="evidence" value="ECO:0007669"/>
    <property type="project" value="UniProtKB-KW"/>
</dbReference>
<dbReference type="Proteomes" id="UP001407405">
    <property type="component" value="Unassembled WGS sequence"/>
</dbReference>
<keyword evidence="1" id="KW-0547">Nucleotide-binding</keyword>
<keyword evidence="5" id="KW-1185">Reference proteome</keyword>
<feature type="domain" description="ABC transporter" evidence="3">
    <location>
        <begin position="263"/>
        <end position="509"/>
    </location>
</feature>
<dbReference type="InterPro" id="IPR050107">
    <property type="entry name" value="ABC_carbohydrate_import_ATPase"/>
</dbReference>
<reference evidence="4 5" key="1">
    <citation type="submission" date="2024-04" db="EMBL/GenBank/DDBJ databases">
        <title>Genome sequencing and metabolic network reconstruction of aminoacids and betaine degradation by Anoxynatronum sibiricum.</title>
        <authorList>
            <person name="Detkova E.N."/>
            <person name="Boltjanskaja Y.V."/>
            <person name="Mardanov A.V."/>
            <person name="Kevbrin V."/>
        </authorList>
    </citation>
    <scope>NUCLEOTIDE SEQUENCE [LARGE SCALE GENOMIC DNA]</scope>
    <source>
        <strain evidence="4 5">Z-7981</strain>
    </source>
</reference>
<dbReference type="SUPFAM" id="SSF52540">
    <property type="entry name" value="P-loop containing nucleoside triphosphate hydrolases"/>
    <property type="match status" value="2"/>
</dbReference>
<dbReference type="PANTHER" id="PTHR43790">
    <property type="entry name" value="CARBOHYDRATE TRANSPORT ATP-BINDING PROTEIN MG119-RELATED"/>
    <property type="match status" value="1"/>
</dbReference>
<organism evidence="4 5">
    <name type="scientific">Anoxynatronum sibiricum</name>
    <dbReference type="NCBI Taxonomy" id="210623"/>
    <lineage>
        <taxon>Bacteria</taxon>
        <taxon>Bacillati</taxon>
        <taxon>Bacillota</taxon>
        <taxon>Clostridia</taxon>
        <taxon>Eubacteriales</taxon>
        <taxon>Clostridiaceae</taxon>
        <taxon>Anoxynatronum</taxon>
    </lineage>
</organism>
<dbReference type="PROSITE" id="PS50893">
    <property type="entry name" value="ABC_TRANSPORTER_2"/>
    <property type="match status" value="2"/>
</dbReference>
<dbReference type="InterPro" id="IPR003593">
    <property type="entry name" value="AAA+_ATPase"/>
</dbReference>
<dbReference type="PANTHER" id="PTHR43790:SF4">
    <property type="entry name" value="GUANOSINE IMPORT ATP-BINDING PROTEIN NUPO"/>
    <property type="match status" value="1"/>
</dbReference>
<evidence type="ECO:0000313" key="4">
    <source>
        <dbReference type="EMBL" id="MEN1759872.1"/>
    </source>
</evidence>
<keyword evidence="2 4" id="KW-0067">ATP-binding</keyword>
<proteinExistence type="predicted"/>
<dbReference type="SMART" id="SM00382">
    <property type="entry name" value="AAA"/>
    <property type="match status" value="1"/>
</dbReference>
<sequence>MKDAMISIRNVTKRFPGIVANDNISLEIRKGEIFALLGENGAGKSVLMSMIFGLYEPDEGDIWIKGQRVTDYSPRQAARMGVGMVHQHFKLVENYTIAQNIVLGMEPVKKTLGFLPLVNLTESEKEIEALSHRYKLDVNPRARIEQVNVATRQKVEILKMLYREADILIFDEPTAILTPQEIEYLLEIIRELRENGKTIILVSHKLEEIKEVADRCAILNRGCLVDIRDVATTSTREMANLMVGREVMLEVNKPAPVFGDVVLEVENLRVKSQDQVEVVKGVSFQIRAGEIFAIAGVSGNGQAEIAEAITGLKPATDGTIRLNQVAITHYPVRQRNLEGIAYIPEDRQAYGLILEDPISDNLALKQYFQEPFSTPGGKLRPEAFVSYARRLIDTYDIRSNRGEASITRSLSGGNQQKMIIAREIEQDTPLIIFVQPTRGLDVGAIENTWQQILREREKGKAILLISLELDEIMALADTIGVIYNGEMLEIQPASALTAIEIGAYMMGVKEHE</sequence>
<dbReference type="PROSITE" id="PS00211">
    <property type="entry name" value="ABC_TRANSPORTER_1"/>
    <property type="match status" value="1"/>
</dbReference>
<comment type="caution">
    <text evidence="4">The sequence shown here is derived from an EMBL/GenBank/DDBJ whole genome shotgun (WGS) entry which is preliminary data.</text>
</comment>
<gene>
    <name evidence="4" type="ORF">AAIG11_05290</name>
</gene>
<dbReference type="InterPro" id="IPR003439">
    <property type="entry name" value="ABC_transporter-like_ATP-bd"/>
</dbReference>
<name>A0ABU9VRW3_9CLOT</name>